<feature type="transmembrane region" description="Helical" evidence="12">
    <location>
        <begin position="298"/>
        <end position="321"/>
    </location>
</feature>
<dbReference type="NCBIfam" id="TIGR00203">
    <property type="entry name" value="cydB"/>
    <property type="match status" value="1"/>
</dbReference>
<keyword evidence="5" id="KW-0349">Heme</keyword>
<evidence type="ECO:0000313" key="13">
    <source>
        <dbReference type="EMBL" id="MBP2375304.1"/>
    </source>
</evidence>
<feature type="transmembrane region" description="Helical" evidence="12">
    <location>
        <begin position="6"/>
        <end position="33"/>
    </location>
</feature>
<feature type="transmembrane region" description="Helical" evidence="12">
    <location>
        <begin position="249"/>
        <end position="270"/>
    </location>
</feature>
<evidence type="ECO:0000256" key="12">
    <source>
        <dbReference type="SAM" id="Phobius"/>
    </source>
</evidence>
<dbReference type="Pfam" id="PF02322">
    <property type="entry name" value="Cyt_bd_oxida_II"/>
    <property type="match status" value="1"/>
</dbReference>
<comment type="subcellular location">
    <subcellularLocation>
        <location evidence="1">Cell membrane</location>
        <topology evidence="1">Multi-pass membrane protein</topology>
    </subcellularLocation>
</comment>
<evidence type="ECO:0000256" key="10">
    <source>
        <dbReference type="ARBA" id="ARBA00023004"/>
    </source>
</evidence>
<comment type="similarity">
    <text evidence="2">Belongs to the cytochrome ubiquinol oxidase subunit 2 family.</text>
</comment>
<dbReference type="PIRSF" id="PIRSF000267">
    <property type="entry name" value="Cyt_oxidse_sub2"/>
    <property type="match status" value="1"/>
</dbReference>
<evidence type="ECO:0000256" key="3">
    <source>
        <dbReference type="ARBA" id="ARBA00022448"/>
    </source>
</evidence>
<keyword evidence="10" id="KW-0408">Iron</keyword>
<dbReference type="EMBL" id="JAGIOE010000001">
    <property type="protein sequence ID" value="MBP2375304.1"/>
    <property type="molecule type" value="Genomic_DNA"/>
</dbReference>
<evidence type="ECO:0000256" key="9">
    <source>
        <dbReference type="ARBA" id="ARBA00022989"/>
    </source>
</evidence>
<dbReference type="Proteomes" id="UP000766570">
    <property type="component" value="Unassembled WGS sequence"/>
</dbReference>
<keyword evidence="13" id="KW-0560">Oxidoreductase</keyword>
<keyword evidence="9 12" id="KW-1133">Transmembrane helix</keyword>
<evidence type="ECO:0000256" key="7">
    <source>
        <dbReference type="ARBA" id="ARBA00022723"/>
    </source>
</evidence>
<evidence type="ECO:0000256" key="4">
    <source>
        <dbReference type="ARBA" id="ARBA00022475"/>
    </source>
</evidence>
<dbReference type="EC" id="1.10.3.-" evidence="13"/>
<comment type="caution">
    <text evidence="13">The sequence shown here is derived from an EMBL/GenBank/DDBJ whole genome shotgun (WGS) entry which is preliminary data.</text>
</comment>
<name>A0ABS4WGG9_9MICC</name>
<dbReference type="GO" id="GO:0016491">
    <property type="term" value="F:oxidoreductase activity"/>
    <property type="evidence" value="ECO:0007669"/>
    <property type="project" value="UniProtKB-KW"/>
</dbReference>
<feature type="transmembrane region" description="Helical" evidence="12">
    <location>
        <begin position="196"/>
        <end position="218"/>
    </location>
</feature>
<evidence type="ECO:0000256" key="8">
    <source>
        <dbReference type="ARBA" id="ARBA00022982"/>
    </source>
</evidence>
<sequence length="340" mass="36814">MEFLPTLWFILIAVLWAGYLFLEGFDLGVGMLMKTFARNEQQRRVLLNTIGPVWDGNEVWLITAGAATFAAFPYWYASLFSALYVPLVLVLVALIFRAVAFEYRGKAHTRIARNAWDWAICLGSFTAAFGVGAMLALSTTGLPLNANGDRVGGPFAWFNMYAVLGGIGVVAFCLVQGLAFLGLKTDGEIRTRAARILARWLPVALLPLAGWAVAVVLLNHSATALAPLGLAVCALVFAWIHARKTNEGLAFIGMGIFLLAGVAAIFTAAYPNVLPSTIDAAYNLTVTNASSSPYTLKLMSIVAAFGLPLVLAYQGWTYWVFRKRISEAHIPEAHPVTPIV</sequence>
<proteinExistence type="inferred from homology"/>
<feature type="transmembrane region" description="Helical" evidence="12">
    <location>
        <begin position="115"/>
        <end position="137"/>
    </location>
</feature>
<evidence type="ECO:0000256" key="5">
    <source>
        <dbReference type="ARBA" id="ARBA00022617"/>
    </source>
</evidence>
<dbReference type="PANTHER" id="PTHR43141">
    <property type="entry name" value="CYTOCHROME BD2 SUBUNIT II"/>
    <property type="match status" value="1"/>
</dbReference>
<dbReference type="RefSeq" id="WP_209908773.1">
    <property type="nucleotide sequence ID" value="NZ_BAAAMI010000018.1"/>
</dbReference>
<evidence type="ECO:0000256" key="1">
    <source>
        <dbReference type="ARBA" id="ARBA00004651"/>
    </source>
</evidence>
<evidence type="ECO:0000256" key="11">
    <source>
        <dbReference type="ARBA" id="ARBA00023136"/>
    </source>
</evidence>
<dbReference type="InterPro" id="IPR003317">
    <property type="entry name" value="Cyt-d_oxidase_su2"/>
</dbReference>
<keyword evidence="11 12" id="KW-0472">Membrane</keyword>
<protein>
    <submittedName>
        <fullName evidence="13">Cytochrome d ubiquinol oxidase subunit II</fullName>
        <ecNumber evidence="13">1.10.3.-</ecNumber>
    </submittedName>
</protein>
<evidence type="ECO:0000256" key="2">
    <source>
        <dbReference type="ARBA" id="ARBA00007543"/>
    </source>
</evidence>
<feature type="transmembrane region" description="Helical" evidence="12">
    <location>
        <begin position="157"/>
        <end position="184"/>
    </location>
</feature>
<feature type="transmembrane region" description="Helical" evidence="12">
    <location>
        <begin position="224"/>
        <end position="242"/>
    </location>
</feature>
<keyword evidence="7" id="KW-0479">Metal-binding</keyword>
<evidence type="ECO:0000256" key="6">
    <source>
        <dbReference type="ARBA" id="ARBA00022692"/>
    </source>
</evidence>
<organism evidence="13 14">
    <name type="scientific">Paeniglutamicibacter psychrophenolicus</name>
    <dbReference type="NCBI Taxonomy" id="257454"/>
    <lineage>
        <taxon>Bacteria</taxon>
        <taxon>Bacillati</taxon>
        <taxon>Actinomycetota</taxon>
        <taxon>Actinomycetes</taxon>
        <taxon>Micrococcales</taxon>
        <taxon>Micrococcaceae</taxon>
        <taxon>Paeniglutamicibacter</taxon>
    </lineage>
</organism>
<keyword evidence="3" id="KW-0813">Transport</keyword>
<keyword evidence="4" id="KW-1003">Cell membrane</keyword>
<evidence type="ECO:0000313" key="14">
    <source>
        <dbReference type="Proteomes" id="UP000766570"/>
    </source>
</evidence>
<dbReference type="PANTHER" id="PTHR43141:SF5">
    <property type="entry name" value="CYTOCHROME BD-I UBIQUINOL OXIDASE SUBUNIT 2"/>
    <property type="match status" value="1"/>
</dbReference>
<gene>
    <name evidence="13" type="ORF">JOF46_003216</name>
</gene>
<reference evidence="13 14" key="1">
    <citation type="submission" date="2021-03" db="EMBL/GenBank/DDBJ databases">
        <title>Sequencing the genomes of 1000 actinobacteria strains.</title>
        <authorList>
            <person name="Klenk H.-P."/>
        </authorList>
    </citation>
    <scope>NUCLEOTIDE SEQUENCE [LARGE SCALE GENOMIC DNA]</scope>
    <source>
        <strain evidence="13 14">DSM 15454</strain>
    </source>
</reference>
<feature type="transmembrane region" description="Helical" evidence="12">
    <location>
        <begin position="83"/>
        <end position="103"/>
    </location>
</feature>
<accession>A0ABS4WGG9</accession>
<keyword evidence="14" id="KW-1185">Reference proteome</keyword>
<keyword evidence="8" id="KW-0249">Electron transport</keyword>
<keyword evidence="6 12" id="KW-0812">Transmembrane</keyword>